<dbReference type="GO" id="GO:0004315">
    <property type="term" value="F:3-oxoacyl-[acyl-carrier-protein] synthase activity"/>
    <property type="evidence" value="ECO:0007669"/>
    <property type="project" value="TreeGrafter"/>
</dbReference>
<dbReference type="InterPro" id="IPR014030">
    <property type="entry name" value="Ketoacyl_synth_N"/>
</dbReference>
<keyword evidence="6" id="KW-1185">Reference proteome</keyword>
<reference evidence="5 6" key="1">
    <citation type="submission" date="2019-03" db="EMBL/GenBank/DDBJ databases">
        <title>Genomic Encyclopedia of Archaeal and Bacterial Type Strains, Phase II (KMG-II): from individual species to whole genera.</title>
        <authorList>
            <person name="Goeker M."/>
        </authorList>
    </citation>
    <scope>NUCLEOTIDE SEQUENCE [LARGE SCALE GENOMIC DNA]</scope>
    <source>
        <strain evidence="5 6">DSM 45499</strain>
    </source>
</reference>
<dbReference type="RefSeq" id="WP_208298039.1">
    <property type="nucleotide sequence ID" value="NZ_SOCP01000028.1"/>
</dbReference>
<comment type="caution">
    <text evidence="5">The sequence shown here is derived from an EMBL/GenBank/DDBJ whole genome shotgun (WGS) entry which is preliminary data.</text>
</comment>
<dbReference type="PROSITE" id="PS52004">
    <property type="entry name" value="KS3_2"/>
    <property type="match status" value="1"/>
</dbReference>
<dbReference type="Gene3D" id="3.40.47.10">
    <property type="match status" value="1"/>
</dbReference>
<evidence type="ECO:0000259" key="4">
    <source>
        <dbReference type="PROSITE" id="PS52004"/>
    </source>
</evidence>
<dbReference type="AlphaFoldDB" id="A0A4R7USC5"/>
<dbReference type="Pfam" id="PF00109">
    <property type="entry name" value="ketoacyl-synt"/>
    <property type="match status" value="1"/>
</dbReference>
<evidence type="ECO:0000313" key="5">
    <source>
        <dbReference type="EMBL" id="TDV37789.1"/>
    </source>
</evidence>
<evidence type="ECO:0000256" key="3">
    <source>
        <dbReference type="RuleBase" id="RU003694"/>
    </source>
</evidence>
<dbReference type="SUPFAM" id="SSF53901">
    <property type="entry name" value="Thiolase-like"/>
    <property type="match status" value="2"/>
</dbReference>
<accession>A0A4R7USC5</accession>
<dbReference type="Pfam" id="PF02801">
    <property type="entry name" value="Ketoacyl-synt_C"/>
    <property type="match status" value="1"/>
</dbReference>
<gene>
    <name evidence="5" type="ORF">CLV71_12853</name>
</gene>
<dbReference type="InterPro" id="IPR014031">
    <property type="entry name" value="Ketoacyl_synth_C"/>
</dbReference>
<dbReference type="GO" id="GO:0006633">
    <property type="term" value="P:fatty acid biosynthetic process"/>
    <property type="evidence" value="ECO:0007669"/>
    <property type="project" value="TreeGrafter"/>
</dbReference>
<dbReference type="EMBL" id="SOCP01000028">
    <property type="protein sequence ID" value="TDV37789.1"/>
    <property type="molecule type" value="Genomic_DNA"/>
</dbReference>
<dbReference type="PANTHER" id="PTHR11712:SF347">
    <property type="entry name" value="BETA KETOACYL-ACYL CARRIER PROTEIN SYNTHASE"/>
    <property type="match status" value="1"/>
</dbReference>
<dbReference type="SMART" id="SM00825">
    <property type="entry name" value="PKS_KS"/>
    <property type="match status" value="1"/>
</dbReference>
<evidence type="ECO:0000256" key="1">
    <source>
        <dbReference type="ARBA" id="ARBA00008467"/>
    </source>
</evidence>
<dbReference type="CDD" id="cd00834">
    <property type="entry name" value="KAS_I_II"/>
    <property type="match status" value="1"/>
</dbReference>
<organism evidence="5 6">
    <name type="scientific">Actinophytocola oryzae</name>
    <dbReference type="NCBI Taxonomy" id="502181"/>
    <lineage>
        <taxon>Bacteria</taxon>
        <taxon>Bacillati</taxon>
        <taxon>Actinomycetota</taxon>
        <taxon>Actinomycetes</taxon>
        <taxon>Pseudonocardiales</taxon>
        <taxon>Pseudonocardiaceae</taxon>
    </lineage>
</organism>
<evidence type="ECO:0000256" key="2">
    <source>
        <dbReference type="ARBA" id="ARBA00022679"/>
    </source>
</evidence>
<protein>
    <submittedName>
        <fullName evidence="5">3-oxoacyl-[acyl-carrier-protein] synthase II</fullName>
    </submittedName>
</protein>
<dbReference type="PANTHER" id="PTHR11712">
    <property type="entry name" value="POLYKETIDE SYNTHASE-RELATED"/>
    <property type="match status" value="1"/>
</dbReference>
<comment type="similarity">
    <text evidence="1 3">Belongs to the thiolase-like superfamily. Beta-ketoacyl-ACP synthases family.</text>
</comment>
<dbReference type="InterPro" id="IPR016039">
    <property type="entry name" value="Thiolase-like"/>
</dbReference>
<sequence>MAEDRGRRLDSTPCVTGMAFSTPLGDDIEAVWQRLLDGQHGFRKLAERARLRSELVAMVPDVDPDLPPAERQLVLSARSLRAALADAGVAPDDPGVRLVLGTSYGDHLDTGADSLYRWAAASAERIGHPHEPLSVTTACSAASDSIAVGAEMIRSGQCEICVCGGADIVTLAKRLGHSALGTMTADTLRAFDANRSGMLLGEGAAFLVLESLASARGRAAPIHAVLRGWGSSNDAHGMTAPDPAGHSVTAAIRRSLSGSGLTRSDVAVVSAHGTGTPVNDAVEAASLTAVFADQAGPVVYATKGALGHSLGACGAIEAVTLIVALRDHTVPPVCNLVTPMPGSRLRLPDGRPLGFDGSVGISLTLGFGGFNTALLFSGPEYAHD</sequence>
<dbReference type="Proteomes" id="UP000294927">
    <property type="component" value="Unassembled WGS sequence"/>
</dbReference>
<proteinExistence type="inferred from homology"/>
<dbReference type="InterPro" id="IPR020841">
    <property type="entry name" value="PKS_Beta-ketoAc_synthase_dom"/>
</dbReference>
<evidence type="ECO:0000313" key="6">
    <source>
        <dbReference type="Proteomes" id="UP000294927"/>
    </source>
</evidence>
<dbReference type="InterPro" id="IPR000794">
    <property type="entry name" value="Beta-ketoacyl_synthase"/>
</dbReference>
<keyword evidence="2 3" id="KW-0808">Transferase</keyword>
<name>A0A4R7USC5_9PSEU</name>
<feature type="domain" description="Ketosynthase family 3 (KS3)" evidence="4">
    <location>
        <begin position="10"/>
        <end position="378"/>
    </location>
</feature>